<dbReference type="InterPro" id="IPR011527">
    <property type="entry name" value="ABC1_TM_dom"/>
</dbReference>
<dbReference type="InterPro" id="IPR005074">
    <property type="entry name" value="Peptidase_C39"/>
</dbReference>
<evidence type="ECO:0000313" key="16">
    <source>
        <dbReference type="Proteomes" id="UP000006868"/>
    </source>
</evidence>
<dbReference type="PANTHER" id="PTHR43394:SF1">
    <property type="entry name" value="ATP-BINDING CASSETTE SUB-FAMILY B MEMBER 10, MITOCHONDRIAL"/>
    <property type="match status" value="1"/>
</dbReference>
<keyword evidence="8 15" id="KW-0067">ATP-binding</keyword>
<name>E3E6W4_PAEPS</name>
<evidence type="ECO:0000256" key="6">
    <source>
        <dbReference type="ARBA" id="ARBA00022801"/>
    </source>
</evidence>
<evidence type="ECO:0000256" key="9">
    <source>
        <dbReference type="ARBA" id="ARBA00022989"/>
    </source>
</evidence>
<keyword evidence="10 11" id="KW-0472">Membrane</keyword>
<gene>
    <name evidence="15" type="primary">lanT</name>
    <name evidence="15" type="ORF">PPSC2_21415</name>
</gene>
<feature type="transmembrane region" description="Helical" evidence="11">
    <location>
        <begin position="147"/>
        <end position="165"/>
    </location>
</feature>
<dbReference type="GO" id="GO:0008234">
    <property type="term" value="F:cysteine-type peptidase activity"/>
    <property type="evidence" value="ECO:0007669"/>
    <property type="project" value="UniProtKB-KW"/>
</dbReference>
<feature type="transmembrane region" description="Helical" evidence="11">
    <location>
        <begin position="263"/>
        <end position="281"/>
    </location>
</feature>
<evidence type="ECO:0000256" key="3">
    <source>
        <dbReference type="ARBA" id="ARBA00022475"/>
    </source>
</evidence>
<keyword evidence="2" id="KW-0813">Transport</keyword>
<dbReference type="EMBL" id="CP002213">
    <property type="protein sequence ID" value="ADO58516.1"/>
    <property type="molecule type" value="Genomic_DNA"/>
</dbReference>
<dbReference type="PROSITE" id="PS50990">
    <property type="entry name" value="PEPTIDASE_C39"/>
    <property type="match status" value="1"/>
</dbReference>
<dbReference type="InterPro" id="IPR036640">
    <property type="entry name" value="ABC1_TM_sf"/>
</dbReference>
<dbReference type="AlphaFoldDB" id="E3E6W4"/>
<dbReference type="Pfam" id="PF03412">
    <property type="entry name" value="Peptidase_C39"/>
    <property type="match status" value="1"/>
</dbReference>
<dbReference type="InterPro" id="IPR017871">
    <property type="entry name" value="ABC_transporter-like_CS"/>
</dbReference>
<dbReference type="GO" id="GO:0016887">
    <property type="term" value="F:ATP hydrolysis activity"/>
    <property type="evidence" value="ECO:0007669"/>
    <property type="project" value="InterPro"/>
</dbReference>
<dbReference type="Proteomes" id="UP000006868">
    <property type="component" value="Chromosome"/>
</dbReference>
<reference evidence="15 16" key="1">
    <citation type="journal article" date="2011" name="J. Bacteriol.">
        <title>Complete genome sequence of Paenibacillus polymyxa SC2, a strain of plant growth-promoting Rhizobacterium with broad-spectrum antimicrobial activity.</title>
        <authorList>
            <person name="Ma M."/>
            <person name="Wang C."/>
            <person name="Ding Y."/>
            <person name="Li L."/>
            <person name="Shen D."/>
            <person name="Jiang X."/>
            <person name="Guan D."/>
            <person name="Cao F."/>
            <person name="Chen H."/>
            <person name="Feng R."/>
            <person name="Wang X."/>
            <person name="Ge Y."/>
            <person name="Yao L."/>
            <person name="Bing X."/>
            <person name="Yang X."/>
            <person name="Li J."/>
            <person name="Du B."/>
        </authorList>
    </citation>
    <scope>NUCLEOTIDE SEQUENCE [LARGE SCALE GENOMIC DNA]</scope>
    <source>
        <strain evidence="15 16">SC2</strain>
    </source>
</reference>
<dbReference type="InterPro" id="IPR003593">
    <property type="entry name" value="AAA+_ATPase"/>
</dbReference>
<dbReference type="Gene3D" id="3.40.50.300">
    <property type="entry name" value="P-loop containing nucleotide triphosphate hydrolases"/>
    <property type="match status" value="1"/>
</dbReference>
<dbReference type="FunFam" id="3.40.50.300:FF:000299">
    <property type="entry name" value="ABC transporter ATP-binding protein/permease"/>
    <property type="match status" value="1"/>
</dbReference>
<evidence type="ECO:0000259" key="14">
    <source>
        <dbReference type="PROSITE" id="PS50990"/>
    </source>
</evidence>
<evidence type="ECO:0000256" key="8">
    <source>
        <dbReference type="ARBA" id="ARBA00022840"/>
    </source>
</evidence>
<dbReference type="eggNOG" id="COG2274">
    <property type="taxonomic scope" value="Bacteria"/>
</dbReference>
<feature type="domain" description="ABC transporter" evidence="12">
    <location>
        <begin position="462"/>
        <end position="695"/>
    </location>
</feature>
<feature type="domain" description="Peptidase C39" evidence="14">
    <location>
        <begin position="2"/>
        <end position="119"/>
    </location>
</feature>
<dbReference type="Gene3D" id="3.90.70.10">
    <property type="entry name" value="Cysteine proteinases"/>
    <property type="match status" value="1"/>
</dbReference>
<comment type="subcellular location">
    <subcellularLocation>
        <location evidence="1">Cell membrane</location>
        <topology evidence="1">Multi-pass membrane protein</topology>
    </subcellularLocation>
</comment>
<evidence type="ECO:0000256" key="10">
    <source>
        <dbReference type="ARBA" id="ARBA00023136"/>
    </source>
</evidence>
<dbReference type="PANTHER" id="PTHR43394">
    <property type="entry name" value="ATP-DEPENDENT PERMEASE MDL1, MITOCHONDRIAL"/>
    <property type="match status" value="1"/>
</dbReference>
<dbReference type="GO" id="GO:0005524">
    <property type="term" value="F:ATP binding"/>
    <property type="evidence" value="ECO:0007669"/>
    <property type="project" value="UniProtKB-KW"/>
</dbReference>
<dbReference type="HOGENOM" id="CLU_000604_84_3_9"/>
<dbReference type="OrthoDB" id="9762778at2"/>
<dbReference type="PATRIC" id="fig|886882.15.peg.4553"/>
<dbReference type="Gene3D" id="1.20.1560.10">
    <property type="entry name" value="ABC transporter type 1, transmembrane domain"/>
    <property type="match status" value="1"/>
</dbReference>
<dbReference type="KEGG" id="ppm:PPSC2_21415"/>
<dbReference type="SUPFAM" id="SSF90123">
    <property type="entry name" value="ABC transporter transmembrane region"/>
    <property type="match status" value="1"/>
</dbReference>
<evidence type="ECO:0000313" key="15">
    <source>
        <dbReference type="EMBL" id="ADO58516.1"/>
    </source>
</evidence>
<dbReference type="Pfam" id="PF00005">
    <property type="entry name" value="ABC_tran"/>
    <property type="match status" value="1"/>
</dbReference>
<evidence type="ECO:0000259" key="12">
    <source>
        <dbReference type="PROSITE" id="PS50893"/>
    </source>
</evidence>
<dbReference type="InterPro" id="IPR039421">
    <property type="entry name" value="Type_1_exporter"/>
</dbReference>
<evidence type="ECO:0000256" key="5">
    <source>
        <dbReference type="ARBA" id="ARBA00022741"/>
    </source>
</evidence>
<evidence type="ECO:0000256" key="7">
    <source>
        <dbReference type="ARBA" id="ARBA00022807"/>
    </source>
</evidence>
<proteinExistence type="predicted"/>
<keyword evidence="9 11" id="KW-1133">Transmembrane helix</keyword>
<dbReference type="GO" id="GO:0006508">
    <property type="term" value="P:proteolysis"/>
    <property type="evidence" value="ECO:0007669"/>
    <property type="project" value="InterPro"/>
</dbReference>
<dbReference type="CDD" id="cd18555">
    <property type="entry name" value="ABC_6TM_T1SS_like"/>
    <property type="match status" value="1"/>
</dbReference>
<feature type="transmembrane region" description="Helical" evidence="11">
    <location>
        <begin position="185"/>
        <end position="205"/>
    </location>
</feature>
<keyword evidence="6" id="KW-0378">Hydrolase</keyword>
<dbReference type="Pfam" id="PF00664">
    <property type="entry name" value="ABC_membrane"/>
    <property type="match status" value="1"/>
</dbReference>
<dbReference type="PROSITE" id="PS50929">
    <property type="entry name" value="ABC_TM1F"/>
    <property type="match status" value="1"/>
</dbReference>
<dbReference type="GO" id="GO:0005886">
    <property type="term" value="C:plasma membrane"/>
    <property type="evidence" value="ECO:0007669"/>
    <property type="project" value="UniProtKB-SubCell"/>
</dbReference>
<organism evidence="15 16">
    <name type="scientific">Paenibacillus polymyxa (strain SC2)</name>
    <name type="common">Bacillus polymyxa</name>
    <dbReference type="NCBI Taxonomy" id="886882"/>
    <lineage>
        <taxon>Bacteria</taxon>
        <taxon>Bacillati</taxon>
        <taxon>Bacillota</taxon>
        <taxon>Bacilli</taxon>
        <taxon>Bacillales</taxon>
        <taxon>Paenibacillaceae</taxon>
        <taxon>Paenibacillus</taxon>
    </lineage>
</organism>
<dbReference type="MEROPS" id="C39.004"/>
<protein>
    <submittedName>
        <fullName evidence="15">ABC transporter ATP-binding protein</fullName>
    </submittedName>
</protein>
<sequence>MEHSECGLASLAMILGFYGHNISLTELRNQVGAVRAGISMQQLQEIGSTYHLKSRGYRATASQLNELIAPLILLWDNQHFVVLEKIKKKKVIILDPAFGRLILPLKEFTEKYSGFALSLIPLKDFRSKRKRPKWMFYIKLAFKSRKLLISVFLVSILLQGLGVLIPKITQFSVDNLLESKNNSFLVPLGWAIFTIFLFSQLFQFLRGYMIAKLQSQMDTSMMTQFIAKLFKLPFEFFENRKGGELVFRANSNVTIRRVLSNRVITIFIDGLLLITYAALMINLLWQIGLLVTIIGFLLLLITVLSSFTTHRLSRKETSSQAEMHGFLSEHIHGITDIKVLGFESRVFKKWEELFKKQLTNTEKRVIWNASLDSMTVSIQFIFPLLILWIGFHYVLEGWITFGGLLGLQTLSTAFMVPLVSLGSTLSELVTVGTYIQRIQDVIENVEEPSGNHKPNHTFKGYIKFKDVSFNYHRFGKYVLKNINLEIFPGEKVAIVGASGSGKSTLAKLILGLYKASIGEVSVDNIPLDQWHLREFRQKIGVILQETKLFNVSILDNIAMDNGDCTIDMVVRAAKQADIHRFIMSLPLGYQTVVSENGLNFSGGQRQRILLARAFLAEPQILLLDEATSSLDSVSEQLITDFLQERHCTQIIIAHRLSTVQRADRIIVLDQGEIIEQGNHQELIGLKGKYFDLYNLKKTDFQVEPVL</sequence>
<feature type="transmembrane region" description="Helical" evidence="11">
    <location>
        <begin position="287"/>
        <end position="307"/>
    </location>
</feature>
<evidence type="ECO:0000259" key="13">
    <source>
        <dbReference type="PROSITE" id="PS50929"/>
    </source>
</evidence>
<evidence type="ECO:0000256" key="1">
    <source>
        <dbReference type="ARBA" id="ARBA00004651"/>
    </source>
</evidence>
<dbReference type="InterPro" id="IPR027417">
    <property type="entry name" value="P-loop_NTPase"/>
</dbReference>
<feature type="domain" description="ABC transmembrane type-1" evidence="13">
    <location>
        <begin position="151"/>
        <end position="430"/>
    </location>
</feature>
<evidence type="ECO:0000256" key="11">
    <source>
        <dbReference type="SAM" id="Phobius"/>
    </source>
</evidence>
<keyword evidence="7" id="KW-0788">Thiol protease</keyword>
<keyword evidence="3" id="KW-1003">Cell membrane</keyword>
<keyword evidence="7" id="KW-0645">Protease</keyword>
<keyword evidence="4 11" id="KW-0812">Transmembrane</keyword>
<dbReference type="SUPFAM" id="SSF52540">
    <property type="entry name" value="P-loop containing nucleoside triphosphate hydrolases"/>
    <property type="match status" value="1"/>
</dbReference>
<dbReference type="SMART" id="SM00382">
    <property type="entry name" value="AAA"/>
    <property type="match status" value="1"/>
</dbReference>
<dbReference type="GO" id="GO:0015421">
    <property type="term" value="F:ABC-type oligopeptide transporter activity"/>
    <property type="evidence" value="ECO:0007669"/>
    <property type="project" value="TreeGrafter"/>
</dbReference>
<dbReference type="PROSITE" id="PS50893">
    <property type="entry name" value="ABC_TRANSPORTER_2"/>
    <property type="match status" value="1"/>
</dbReference>
<dbReference type="PROSITE" id="PS00211">
    <property type="entry name" value="ABC_TRANSPORTER_1"/>
    <property type="match status" value="1"/>
</dbReference>
<keyword evidence="5" id="KW-0547">Nucleotide-binding</keyword>
<evidence type="ECO:0000256" key="2">
    <source>
        <dbReference type="ARBA" id="ARBA00022448"/>
    </source>
</evidence>
<dbReference type="InterPro" id="IPR003439">
    <property type="entry name" value="ABC_transporter-like_ATP-bd"/>
</dbReference>
<feature type="transmembrane region" description="Helical" evidence="11">
    <location>
        <begin position="365"/>
        <end position="391"/>
    </location>
</feature>
<evidence type="ECO:0000256" key="4">
    <source>
        <dbReference type="ARBA" id="ARBA00022692"/>
    </source>
</evidence>
<accession>E3E6W4</accession>